<feature type="non-terminal residue" evidence="1">
    <location>
        <position position="226"/>
    </location>
</feature>
<organism>
    <name type="scientific">Physcomitrium patens</name>
    <name type="common">Spreading-leaved earth moss</name>
    <name type="synonym">Physcomitrella patens</name>
    <dbReference type="NCBI Taxonomy" id="3218"/>
    <lineage>
        <taxon>Eukaryota</taxon>
        <taxon>Viridiplantae</taxon>
        <taxon>Streptophyta</taxon>
        <taxon>Embryophyta</taxon>
        <taxon>Bryophyta</taxon>
        <taxon>Bryophytina</taxon>
        <taxon>Bryopsida</taxon>
        <taxon>Funariidae</taxon>
        <taxon>Funariales</taxon>
        <taxon>Funariaceae</taxon>
        <taxon>Physcomitrium</taxon>
    </lineage>
</organism>
<dbReference type="HOGENOM" id="CLU_2067495_0_0_1"/>
<reference evidence="1" key="1">
    <citation type="journal article" date="2008" name="Science">
        <title>The Physcomitrella genome reveals evolutionary insights into the conquest of land by plants.</title>
        <authorList>
            <person name="Rensing S."/>
            <person name="Lang D."/>
            <person name="Zimmer A."/>
            <person name="Terry A."/>
            <person name="Salamov A."/>
            <person name="Shapiro H."/>
            <person name="Nishiyama T."/>
            <person name="Perroud P.-F."/>
            <person name="Lindquist E."/>
            <person name="Kamisugi Y."/>
            <person name="Tanahashi T."/>
            <person name="Sakakibara K."/>
            <person name="Fujita T."/>
            <person name="Oishi K."/>
            <person name="Shin-I T."/>
            <person name="Kuroki Y."/>
            <person name="Toyoda A."/>
            <person name="Suzuki Y."/>
            <person name="Hashimoto A."/>
            <person name="Yamaguchi K."/>
            <person name="Sugano A."/>
            <person name="Kohara Y."/>
            <person name="Fujiyama A."/>
            <person name="Anterola A."/>
            <person name="Aoki S."/>
            <person name="Ashton N."/>
            <person name="Barbazuk W.B."/>
            <person name="Barker E."/>
            <person name="Bennetzen J."/>
            <person name="Bezanilla M."/>
            <person name="Blankenship R."/>
            <person name="Cho S.H."/>
            <person name="Dutcher S."/>
            <person name="Estelle M."/>
            <person name="Fawcett J.A."/>
            <person name="Gundlach H."/>
            <person name="Hanada K."/>
            <person name="Heyl A."/>
            <person name="Hicks K.A."/>
            <person name="Hugh J."/>
            <person name="Lohr M."/>
            <person name="Mayer K."/>
            <person name="Melkozernov A."/>
            <person name="Murata T."/>
            <person name="Nelson D."/>
            <person name="Pils B."/>
            <person name="Prigge M."/>
            <person name="Reiss B."/>
            <person name="Renner T."/>
            <person name="Rombauts S."/>
            <person name="Rushton P."/>
            <person name="Sanderfoot A."/>
            <person name="Schween G."/>
            <person name="Shiu S.-H."/>
            <person name="Stueber K."/>
            <person name="Theodoulou F.L."/>
            <person name="Tu H."/>
            <person name="Van de Peer Y."/>
            <person name="Verrier P.J."/>
            <person name="Waters E."/>
            <person name="Wood A."/>
            <person name="Yang L."/>
            <person name="Cove D."/>
            <person name="Cuming A."/>
            <person name="Hasebe M."/>
            <person name="Lucas S."/>
            <person name="Mishler D.B."/>
            <person name="Reski R."/>
            <person name="Grigoriev I."/>
            <person name="Quatrano R.S."/>
            <person name="Boore J.L."/>
        </authorList>
    </citation>
    <scope>NUCLEOTIDE SEQUENCE [LARGE SCALE GENOMIC DNA]</scope>
</reference>
<dbReference type="AlphaFoldDB" id="A9U813"/>
<protein>
    <submittedName>
        <fullName evidence="1">Predicted protein</fullName>
    </submittedName>
</protein>
<gene>
    <name evidence="1" type="ORF">PHYPADRAFT_104168</name>
</gene>
<feature type="non-terminal residue" evidence="1">
    <location>
        <position position="1"/>
    </location>
</feature>
<proteinExistence type="predicted"/>
<dbReference type="EMBL" id="DS546762">
    <property type="protein sequence ID" value="EDQ48190.1"/>
    <property type="molecule type" value="Genomic_DNA"/>
</dbReference>
<evidence type="ECO:0000313" key="1">
    <source>
        <dbReference type="EMBL" id="EDQ48190.1"/>
    </source>
</evidence>
<accession>A9U813</accession>
<name>A9U813_PHYPA</name>
<sequence length="226" mass="24613">CAVNIKTRLEGLSAMKELHDAASCWKGRAQAYVDKRMKRGEASGDGLSFCTLQAWVCGLLVTCGSEIVVKGVGVTDERCGVKALVGEARELRVRVEEIGVLEAYLAEAEGWMARVAELMPKVRVALVGGEGSESEHIGDAEHRRGVLKELEEVATKVKSALEEGSELGLDLSVMSELETVFRVNAWCNRALHLLDERPELEVAKSVLEEGLRFSVKTRAAIYLEGA</sequence>